<organism evidence="2 3">
    <name type="scientific">Fulvivirga sediminis</name>
    <dbReference type="NCBI Taxonomy" id="2803949"/>
    <lineage>
        <taxon>Bacteria</taxon>
        <taxon>Pseudomonadati</taxon>
        <taxon>Bacteroidota</taxon>
        <taxon>Cytophagia</taxon>
        <taxon>Cytophagales</taxon>
        <taxon>Fulvivirgaceae</taxon>
        <taxon>Fulvivirga</taxon>
    </lineage>
</organism>
<keyword evidence="3" id="KW-1185">Reference proteome</keyword>
<dbReference type="AlphaFoldDB" id="A0A937JZU4"/>
<dbReference type="PANTHER" id="PTHR37512">
    <property type="entry name" value="TRIFUNCTIONAL NAD BIOSYNTHESIS/REGULATOR PROTEIN NADR"/>
    <property type="match status" value="1"/>
</dbReference>
<dbReference type="InterPro" id="IPR038727">
    <property type="entry name" value="NadR/Ttd14_AAA_dom"/>
</dbReference>
<name>A0A937JZU4_9BACT</name>
<dbReference type="SUPFAM" id="SSF52540">
    <property type="entry name" value="P-loop containing nucleoside triphosphate hydrolases"/>
    <property type="match status" value="1"/>
</dbReference>
<reference evidence="2" key="1">
    <citation type="submission" date="2021-01" db="EMBL/GenBank/DDBJ databases">
        <title>Fulvivirga kasyanovii gen. nov., sp nov., a novel member of the phylum Bacteroidetes isolated from seawater in a mussel farm.</title>
        <authorList>
            <person name="Zhao L.-H."/>
            <person name="Wang Z.-J."/>
        </authorList>
    </citation>
    <scope>NUCLEOTIDE SEQUENCE</scope>
    <source>
        <strain evidence="2">2943</strain>
    </source>
</reference>
<gene>
    <name evidence="2" type="ORF">JL102_16300</name>
</gene>
<dbReference type="Gene3D" id="3.40.50.300">
    <property type="entry name" value="P-loop containing nucleotide triphosphate hydrolases"/>
    <property type="match status" value="1"/>
</dbReference>
<protein>
    <submittedName>
        <fullName evidence="2">ATP-binding protein</fullName>
    </submittedName>
</protein>
<dbReference type="InterPro" id="IPR052735">
    <property type="entry name" value="NAD_biosynth-regulator"/>
</dbReference>
<comment type="caution">
    <text evidence="2">The sequence shown here is derived from an EMBL/GenBank/DDBJ whole genome shotgun (WGS) entry which is preliminary data.</text>
</comment>
<evidence type="ECO:0000313" key="2">
    <source>
        <dbReference type="EMBL" id="MBL3657713.1"/>
    </source>
</evidence>
<evidence type="ECO:0000259" key="1">
    <source>
        <dbReference type="Pfam" id="PF13521"/>
    </source>
</evidence>
<dbReference type="RefSeq" id="WP_202245508.1">
    <property type="nucleotide sequence ID" value="NZ_JAESIY010000009.1"/>
</dbReference>
<dbReference type="Proteomes" id="UP000659388">
    <property type="component" value="Unassembled WGS sequence"/>
</dbReference>
<keyword evidence="2" id="KW-0067">ATP-binding</keyword>
<dbReference type="PANTHER" id="PTHR37512:SF1">
    <property type="entry name" value="NADR_TTD14 AAA DOMAIN-CONTAINING PROTEIN"/>
    <property type="match status" value="1"/>
</dbReference>
<dbReference type="Pfam" id="PF13521">
    <property type="entry name" value="AAA_28"/>
    <property type="match status" value="1"/>
</dbReference>
<dbReference type="InterPro" id="IPR027417">
    <property type="entry name" value="P-loop_NTPase"/>
</dbReference>
<feature type="domain" description="NadR/Ttd14 AAA" evidence="1">
    <location>
        <begin position="3"/>
        <end position="158"/>
    </location>
</feature>
<evidence type="ECO:0000313" key="3">
    <source>
        <dbReference type="Proteomes" id="UP000659388"/>
    </source>
</evidence>
<proteinExistence type="predicted"/>
<sequence>MKKVVITGPESTGKSTLSSLLAKQYQTVWVPEYARTYIDNLDRDYEKDDLITIAQGQLNAEKAMAQKAQNNLLICDTELIVIKIWAEHKYGVCPHEIIKGIKENRYDLYLLTYIDIPWEDDPQRENPHLRQYFYDLFKKELEYFELPYVEINGGADERLAKASQAINSIL</sequence>
<dbReference type="EMBL" id="JAESIY010000009">
    <property type="protein sequence ID" value="MBL3657713.1"/>
    <property type="molecule type" value="Genomic_DNA"/>
</dbReference>
<accession>A0A937JZU4</accession>
<dbReference type="GO" id="GO:0005524">
    <property type="term" value="F:ATP binding"/>
    <property type="evidence" value="ECO:0007669"/>
    <property type="project" value="UniProtKB-KW"/>
</dbReference>
<keyword evidence="2" id="KW-0547">Nucleotide-binding</keyword>